<dbReference type="Proteomes" id="UP000606044">
    <property type="component" value="Unassembled WGS sequence"/>
</dbReference>
<dbReference type="RefSeq" id="WP_188574867.1">
    <property type="nucleotide sequence ID" value="NZ_BMCT01000001.1"/>
</dbReference>
<gene>
    <name evidence="2" type="ORF">GCM10007301_03740</name>
</gene>
<reference evidence="2" key="1">
    <citation type="journal article" date="2014" name="Int. J. Syst. Evol. Microbiol.">
        <title>Complete genome sequence of Corynebacterium casei LMG S-19264T (=DSM 44701T), isolated from a smear-ripened cheese.</title>
        <authorList>
            <consortium name="US DOE Joint Genome Institute (JGI-PGF)"/>
            <person name="Walter F."/>
            <person name="Albersmeier A."/>
            <person name="Kalinowski J."/>
            <person name="Ruckert C."/>
        </authorList>
    </citation>
    <scope>NUCLEOTIDE SEQUENCE</scope>
    <source>
        <strain evidence="2">CCM 7897</strain>
    </source>
</reference>
<accession>A0A917BLY6</accession>
<dbReference type="EMBL" id="BMCT01000001">
    <property type="protein sequence ID" value="GGF47658.1"/>
    <property type="molecule type" value="Genomic_DNA"/>
</dbReference>
<dbReference type="AlphaFoldDB" id="A0A917BLY6"/>
<sequence>MSALLLKQHIAQFGEAGGKPTPAPSEFHRPGAVGPMKPLYEPKPKVEAKPKADGTPARPVKEAPPDPAVVLAAAVEAAKAEAREAARIEFEAERARDAAAFESHLELVRQQWTTESATVLGESLKTALAEMEERIANATGRLLLPFLGEAVRAKATEDLIAQIARLLSDAHAPMLRIAGPQDLLDQLRNRCGEAGIEFVPTTEVDVRVTANDTIIETQLGAWSARLREALA</sequence>
<proteinExistence type="predicted"/>
<protein>
    <submittedName>
        <fullName evidence="2">Uncharacterized protein</fullName>
    </submittedName>
</protein>
<comment type="caution">
    <text evidence="2">The sequence shown here is derived from an EMBL/GenBank/DDBJ whole genome shotgun (WGS) entry which is preliminary data.</text>
</comment>
<evidence type="ECO:0000313" key="3">
    <source>
        <dbReference type="Proteomes" id="UP000606044"/>
    </source>
</evidence>
<organism evidence="2 3">
    <name type="scientific">Azorhizobium oxalatiphilum</name>
    <dbReference type="NCBI Taxonomy" id="980631"/>
    <lineage>
        <taxon>Bacteria</taxon>
        <taxon>Pseudomonadati</taxon>
        <taxon>Pseudomonadota</taxon>
        <taxon>Alphaproteobacteria</taxon>
        <taxon>Hyphomicrobiales</taxon>
        <taxon>Xanthobacteraceae</taxon>
        <taxon>Azorhizobium</taxon>
    </lineage>
</organism>
<evidence type="ECO:0000313" key="2">
    <source>
        <dbReference type="EMBL" id="GGF47658.1"/>
    </source>
</evidence>
<feature type="compositionally biased region" description="Basic and acidic residues" evidence="1">
    <location>
        <begin position="40"/>
        <end position="52"/>
    </location>
</feature>
<keyword evidence="3" id="KW-1185">Reference proteome</keyword>
<feature type="region of interest" description="Disordered" evidence="1">
    <location>
        <begin position="14"/>
        <end position="64"/>
    </location>
</feature>
<reference evidence="2" key="2">
    <citation type="submission" date="2020-09" db="EMBL/GenBank/DDBJ databases">
        <authorList>
            <person name="Sun Q."/>
            <person name="Sedlacek I."/>
        </authorList>
    </citation>
    <scope>NUCLEOTIDE SEQUENCE</scope>
    <source>
        <strain evidence="2">CCM 7897</strain>
    </source>
</reference>
<name>A0A917BLY6_9HYPH</name>
<evidence type="ECO:0000256" key="1">
    <source>
        <dbReference type="SAM" id="MobiDB-lite"/>
    </source>
</evidence>